<organism evidence="1 2">
    <name type="scientific">Desulfurella amilsii</name>
    <dbReference type="NCBI Taxonomy" id="1562698"/>
    <lineage>
        <taxon>Bacteria</taxon>
        <taxon>Pseudomonadati</taxon>
        <taxon>Campylobacterota</taxon>
        <taxon>Desulfurellia</taxon>
        <taxon>Desulfurellales</taxon>
        <taxon>Desulfurellaceae</taxon>
        <taxon>Desulfurella</taxon>
    </lineage>
</organism>
<proteinExistence type="predicted"/>
<comment type="caution">
    <text evidence="1">The sequence shown here is derived from an EMBL/GenBank/DDBJ whole genome shotgun (WGS) entry which is preliminary data.</text>
</comment>
<reference evidence="1 2" key="1">
    <citation type="journal article" date="2017" name="Front. Microbiol.">
        <title>Genome Sequence of Desulfurella amilsii Strain TR1 and Comparative Genomics of Desulfurellaceae Family.</title>
        <authorList>
            <person name="Florentino A.P."/>
            <person name="Stams A.J."/>
            <person name="Sanchez-Andrea I."/>
        </authorList>
    </citation>
    <scope>NUCLEOTIDE SEQUENCE [LARGE SCALE GENOMIC DNA]</scope>
    <source>
        <strain evidence="1 2">TR1</strain>
    </source>
</reference>
<gene>
    <name evidence="1" type="ORF">DESAMIL20_1366</name>
</gene>
<evidence type="ECO:0000313" key="1">
    <source>
        <dbReference type="EMBL" id="OSS41813.1"/>
    </source>
</evidence>
<keyword evidence="2" id="KW-1185">Reference proteome</keyword>
<sequence>MGDGFSSTVNLICLVPEQEYTEKIVNNSKKALIFLST</sequence>
<accession>A0A1X4XWA3</accession>
<dbReference type="AlphaFoldDB" id="A0A1X4XWA3"/>
<protein>
    <submittedName>
        <fullName evidence="1">Uncharacterized protein</fullName>
    </submittedName>
</protein>
<evidence type="ECO:0000313" key="2">
    <source>
        <dbReference type="Proteomes" id="UP000194141"/>
    </source>
</evidence>
<name>A0A1X4XWA3_9BACT</name>
<dbReference type="Proteomes" id="UP000194141">
    <property type="component" value="Unassembled WGS sequence"/>
</dbReference>
<dbReference type="EMBL" id="MDSU01000018">
    <property type="protein sequence ID" value="OSS41813.1"/>
    <property type="molecule type" value="Genomic_DNA"/>
</dbReference>